<dbReference type="InterPro" id="IPR008979">
    <property type="entry name" value="Galactose-bd-like_sf"/>
</dbReference>
<dbReference type="Pfam" id="PF01483">
    <property type="entry name" value="P_proprotein"/>
    <property type="match status" value="1"/>
</dbReference>
<dbReference type="SUPFAM" id="SSF49785">
    <property type="entry name" value="Galactose-binding domain-like"/>
    <property type="match status" value="1"/>
</dbReference>
<dbReference type="InterPro" id="IPR015500">
    <property type="entry name" value="Peptidase_S8_subtilisin-rel"/>
</dbReference>
<dbReference type="Gene3D" id="2.60.120.260">
    <property type="entry name" value="Galactose-binding domain-like"/>
    <property type="match status" value="1"/>
</dbReference>
<feature type="chain" id="PRO_5047312794" evidence="6">
    <location>
        <begin position="24"/>
        <end position="483"/>
    </location>
</feature>
<dbReference type="PRINTS" id="PR00723">
    <property type="entry name" value="SUBTILISIN"/>
</dbReference>
<feature type="active site" description="Charge relay system" evidence="5">
    <location>
        <position position="153"/>
    </location>
</feature>
<evidence type="ECO:0000256" key="6">
    <source>
        <dbReference type="SAM" id="SignalP"/>
    </source>
</evidence>
<dbReference type="PROSITE" id="PS51829">
    <property type="entry name" value="P_HOMO_B"/>
    <property type="match status" value="1"/>
</dbReference>
<evidence type="ECO:0000256" key="4">
    <source>
        <dbReference type="ARBA" id="ARBA00022825"/>
    </source>
</evidence>
<dbReference type="Pfam" id="PF00082">
    <property type="entry name" value="Peptidase_S8"/>
    <property type="match status" value="2"/>
</dbReference>
<proteinExistence type="inferred from homology"/>
<keyword evidence="2" id="KW-0165">Cleavage on pair of basic residues</keyword>
<sequence>MQGQQNNLLVCMIVLFVIPPTMSHSERRIIEFERGKFNDMIHRNKLQNMGYEFLFKIVDDFYVFATNKSWSAEEIESVKHILDGKIKHIYQDSNIFSAAGIDVGATAGDEYDSPGTRRPTFCQCPPYFDLAQEVDRSWAEGYTGRHVVIAVTDVGVDIDSPNLRPNIASHLSFNFVDNNTNLRPEIFPDYPESLHLTNHGTACSGLIAGIKENDNCSLCGAGVAFNSKVAALKIGQVKKFHWEYNPEISRGLYSAALGYKNQQIHIYSNSWTFDEPFKTLDPFTESAFADGLEKLTVAHTNRGSASRKCDNKFGGSSAATAVVSGMIALALEANPSLSLRDIKHLLVESAGYIGLAATSNFTKNCAGKHFHKVHTPADTGYELDSTSNLTCQQQPFCIDKIEHIIVKLSFVYPKHTQTILSLISPCGTESILMEHAGEPPKDENDVGKTEGVSVHATFLSNHFWGEKMEGNWTVKIIGLGSYS</sequence>
<keyword evidence="1 5" id="KW-0645">Protease</keyword>
<dbReference type="PROSITE" id="PS51892">
    <property type="entry name" value="SUBTILASE"/>
    <property type="match status" value="1"/>
</dbReference>
<dbReference type="SUPFAM" id="SSF52743">
    <property type="entry name" value="Subtilisin-like"/>
    <property type="match status" value="1"/>
</dbReference>
<dbReference type="PANTHER" id="PTHR42884">
    <property type="entry name" value="PROPROTEIN CONVERTASE SUBTILISIN/KEXIN-RELATED"/>
    <property type="match status" value="1"/>
</dbReference>
<dbReference type="PANTHER" id="PTHR42884:SF14">
    <property type="entry name" value="NEUROENDOCRINE CONVERTASE 1"/>
    <property type="match status" value="1"/>
</dbReference>
<dbReference type="InterPro" id="IPR002884">
    <property type="entry name" value="P_dom"/>
</dbReference>
<accession>A0ABY7E631</accession>
<organism evidence="8 9">
    <name type="scientific">Mya arenaria</name>
    <name type="common">Soft-shell clam</name>
    <dbReference type="NCBI Taxonomy" id="6604"/>
    <lineage>
        <taxon>Eukaryota</taxon>
        <taxon>Metazoa</taxon>
        <taxon>Spiralia</taxon>
        <taxon>Lophotrochozoa</taxon>
        <taxon>Mollusca</taxon>
        <taxon>Bivalvia</taxon>
        <taxon>Autobranchia</taxon>
        <taxon>Heteroconchia</taxon>
        <taxon>Euheterodonta</taxon>
        <taxon>Imparidentia</taxon>
        <taxon>Neoheterodontei</taxon>
        <taxon>Myida</taxon>
        <taxon>Myoidea</taxon>
        <taxon>Myidae</taxon>
        <taxon>Mya</taxon>
    </lineage>
</organism>
<feature type="signal peptide" evidence="6">
    <location>
        <begin position="1"/>
        <end position="23"/>
    </location>
</feature>
<evidence type="ECO:0000256" key="5">
    <source>
        <dbReference type="PROSITE-ProRule" id="PRU01240"/>
    </source>
</evidence>
<dbReference type="Proteomes" id="UP001164746">
    <property type="component" value="Chromosome 5"/>
</dbReference>
<keyword evidence="4 5" id="KW-0720">Serine protease</keyword>
<dbReference type="PROSITE" id="PS00137">
    <property type="entry name" value="SUBTILASE_HIS"/>
    <property type="match status" value="1"/>
</dbReference>
<keyword evidence="9" id="KW-1185">Reference proteome</keyword>
<evidence type="ECO:0000259" key="7">
    <source>
        <dbReference type="PROSITE" id="PS51829"/>
    </source>
</evidence>
<gene>
    <name evidence="8" type="ORF">MAR_020003</name>
</gene>
<evidence type="ECO:0000313" key="9">
    <source>
        <dbReference type="Proteomes" id="UP001164746"/>
    </source>
</evidence>
<keyword evidence="6" id="KW-0732">Signal</keyword>
<comment type="similarity">
    <text evidence="5">Belongs to the peptidase S8 family.</text>
</comment>
<dbReference type="InterPro" id="IPR036852">
    <property type="entry name" value="Peptidase_S8/S53_dom_sf"/>
</dbReference>
<dbReference type="Gene3D" id="3.40.50.200">
    <property type="entry name" value="Peptidase S8/S53 domain"/>
    <property type="match status" value="2"/>
</dbReference>
<evidence type="ECO:0000313" key="8">
    <source>
        <dbReference type="EMBL" id="WAR04634.1"/>
    </source>
</evidence>
<name>A0ABY7E631_MYAAR</name>
<dbReference type="EMBL" id="CP111016">
    <property type="protein sequence ID" value="WAR04634.1"/>
    <property type="molecule type" value="Genomic_DNA"/>
</dbReference>
<feature type="domain" description="P/Homo B" evidence="7">
    <location>
        <begin position="358"/>
        <end position="483"/>
    </location>
</feature>
<evidence type="ECO:0000256" key="1">
    <source>
        <dbReference type="ARBA" id="ARBA00022670"/>
    </source>
</evidence>
<evidence type="ECO:0000256" key="3">
    <source>
        <dbReference type="ARBA" id="ARBA00022801"/>
    </source>
</evidence>
<reference evidence="8" key="1">
    <citation type="submission" date="2022-11" db="EMBL/GenBank/DDBJ databases">
        <title>Centuries of genome instability and evolution in soft-shell clam transmissible cancer (bioRxiv).</title>
        <authorList>
            <person name="Hart S.F.M."/>
            <person name="Yonemitsu M.A."/>
            <person name="Giersch R.M."/>
            <person name="Beal B.F."/>
            <person name="Arriagada G."/>
            <person name="Davis B.W."/>
            <person name="Ostrander E.A."/>
            <person name="Goff S.P."/>
            <person name="Metzger M.J."/>
        </authorList>
    </citation>
    <scope>NUCLEOTIDE SEQUENCE</scope>
    <source>
        <strain evidence="8">MELC-2E11</strain>
        <tissue evidence="8">Siphon/mantle</tissue>
    </source>
</reference>
<dbReference type="InterPro" id="IPR000209">
    <property type="entry name" value="Peptidase_S8/S53_dom"/>
</dbReference>
<protein>
    <submittedName>
        <fullName evidence="8">FURIN-like protein</fullName>
    </submittedName>
</protein>
<evidence type="ECO:0000256" key="2">
    <source>
        <dbReference type="ARBA" id="ARBA00022685"/>
    </source>
</evidence>
<dbReference type="InterPro" id="IPR022398">
    <property type="entry name" value="Peptidase_S8_His-AS"/>
</dbReference>
<feature type="active site" description="Charge relay system" evidence="5">
    <location>
        <position position="199"/>
    </location>
</feature>
<feature type="non-terminal residue" evidence="8">
    <location>
        <position position="1"/>
    </location>
</feature>
<feature type="active site" description="Charge relay system" evidence="5">
    <location>
        <position position="317"/>
    </location>
</feature>
<keyword evidence="3 5" id="KW-0378">Hydrolase</keyword>